<sequence>MTHVLLLGGTAEARDLAAHLEAKGVPFTSSLAGRVARPRLPVGPVRIGGFGGVEGLTQWLREHVVSAVVDATHPFAATMGSHAAQACSSLGVPLLRLARPGWATHPDAASWTWVPDHVAAREAADEVGGVPFVTTGRQTLHHHVDAWADRPVVVRLVEPPEAPLPAAWTVLRSRGPFDVAGEEALMREHGVSVLLTKDSGGRYTQAKLDAARHLGVPVVVVRAAGAGGGGGDGGGRRGGSHPGDLARVPPVVTHGVDHEAPRESRPEAPARRVTMARRRPVAATSVMMPTRRASSTARGRSVAVGAGPTPMTTRSSAPLA</sequence>
<evidence type="ECO:0000313" key="1">
    <source>
        <dbReference type="EMBL" id="UUZ45753.1"/>
    </source>
</evidence>
<accession>A0AC61U792</accession>
<name>A0AC61U792_9MICO</name>
<dbReference type="EC" id="1.3.1.106" evidence="1"/>
<evidence type="ECO:0000313" key="2">
    <source>
        <dbReference type="Proteomes" id="UP001059663"/>
    </source>
</evidence>
<reference evidence="1" key="1">
    <citation type="submission" date="2021-11" db="EMBL/GenBank/DDBJ databases">
        <title>Study of the species diversity of bacterial strains isolated from a unique natural object - Shulgan-Tash cave (Bashkiria).</title>
        <authorList>
            <person name="Sazanova A.L."/>
            <person name="Chirak E.R."/>
            <person name="Safronova V.I."/>
        </authorList>
    </citation>
    <scope>NUCLEOTIDE SEQUENCE</scope>
    <source>
        <strain evidence="1">P1</strain>
    </source>
</reference>
<dbReference type="EMBL" id="CP087977">
    <property type="protein sequence ID" value="UUZ45753.1"/>
    <property type="molecule type" value="Genomic_DNA"/>
</dbReference>
<gene>
    <name evidence="1" type="ORF">LP422_07225</name>
</gene>
<protein>
    <submittedName>
        <fullName evidence="1">Cobalt-precorrin-6A reductase</fullName>
        <ecNumber evidence="1">1.3.1.106</ecNumber>
    </submittedName>
</protein>
<proteinExistence type="predicted"/>
<dbReference type="Proteomes" id="UP001059663">
    <property type="component" value="Chromosome"/>
</dbReference>
<keyword evidence="1" id="KW-0560">Oxidoreductase</keyword>
<organism evidence="1 2">
    <name type="scientific">Janibacter limosus</name>
    <dbReference type="NCBI Taxonomy" id="53458"/>
    <lineage>
        <taxon>Bacteria</taxon>
        <taxon>Bacillati</taxon>
        <taxon>Actinomycetota</taxon>
        <taxon>Actinomycetes</taxon>
        <taxon>Micrococcales</taxon>
        <taxon>Intrasporangiaceae</taxon>
        <taxon>Janibacter</taxon>
    </lineage>
</organism>